<keyword evidence="2" id="KW-1185">Reference proteome</keyword>
<proteinExistence type="predicted"/>
<evidence type="ECO:0000313" key="2">
    <source>
        <dbReference type="Proteomes" id="UP000789366"/>
    </source>
</evidence>
<name>A0ACA9NXK6_9GLOM</name>
<comment type="caution">
    <text evidence="1">The sequence shown here is derived from an EMBL/GenBank/DDBJ whole genome shotgun (WGS) entry which is preliminary data.</text>
</comment>
<feature type="non-terminal residue" evidence="1">
    <location>
        <position position="109"/>
    </location>
</feature>
<dbReference type="EMBL" id="CAJVPW010018071">
    <property type="protein sequence ID" value="CAG8679897.1"/>
    <property type="molecule type" value="Genomic_DNA"/>
</dbReference>
<reference evidence="1" key="1">
    <citation type="submission" date="2021-06" db="EMBL/GenBank/DDBJ databases">
        <authorList>
            <person name="Kallberg Y."/>
            <person name="Tangrot J."/>
            <person name="Rosling A."/>
        </authorList>
    </citation>
    <scope>NUCLEOTIDE SEQUENCE</scope>
    <source>
        <strain evidence="1">28 12/20/2015</strain>
    </source>
</reference>
<protein>
    <submittedName>
        <fullName evidence="1">9475_t:CDS:1</fullName>
    </submittedName>
</protein>
<accession>A0ACA9NXK6</accession>
<dbReference type="Proteomes" id="UP000789366">
    <property type="component" value="Unassembled WGS sequence"/>
</dbReference>
<gene>
    <name evidence="1" type="ORF">SPELUC_LOCUS10098</name>
</gene>
<sequence length="109" mass="12880">MPEESDPNEYREEKKRQESRPKNKLENVISEVDNIDMLAKDLLIENDLKVQELISNIEKYIYLVDQPVITENALTDQKIIKIVTEALEKVIKFQKSFEVRKGFNEKELK</sequence>
<evidence type="ECO:0000313" key="1">
    <source>
        <dbReference type="EMBL" id="CAG8679897.1"/>
    </source>
</evidence>
<organism evidence="1 2">
    <name type="scientific">Cetraspora pellucida</name>
    <dbReference type="NCBI Taxonomy" id="1433469"/>
    <lineage>
        <taxon>Eukaryota</taxon>
        <taxon>Fungi</taxon>
        <taxon>Fungi incertae sedis</taxon>
        <taxon>Mucoromycota</taxon>
        <taxon>Glomeromycotina</taxon>
        <taxon>Glomeromycetes</taxon>
        <taxon>Diversisporales</taxon>
        <taxon>Gigasporaceae</taxon>
        <taxon>Cetraspora</taxon>
    </lineage>
</organism>